<dbReference type="OrthoDB" id="70899at2759"/>
<evidence type="ECO:0000256" key="2">
    <source>
        <dbReference type="ARBA" id="ARBA00006705"/>
    </source>
</evidence>
<evidence type="ECO:0000313" key="5">
    <source>
        <dbReference type="EMBL" id="KOF68198.1"/>
    </source>
</evidence>
<organism evidence="5">
    <name type="scientific">Octopus bimaculoides</name>
    <name type="common">California two-spotted octopus</name>
    <dbReference type="NCBI Taxonomy" id="37653"/>
    <lineage>
        <taxon>Eukaryota</taxon>
        <taxon>Metazoa</taxon>
        <taxon>Spiralia</taxon>
        <taxon>Lophotrochozoa</taxon>
        <taxon>Mollusca</taxon>
        <taxon>Cephalopoda</taxon>
        <taxon>Coleoidea</taxon>
        <taxon>Octopodiformes</taxon>
        <taxon>Octopoda</taxon>
        <taxon>Incirrata</taxon>
        <taxon>Octopodidae</taxon>
        <taxon>Octopus</taxon>
    </lineage>
</organism>
<comment type="similarity">
    <text evidence="2">Belongs to the Integrator subunit 2 family.</text>
</comment>
<dbReference type="InterPro" id="IPR029321">
    <property type="entry name" value="INTS2"/>
</dbReference>
<dbReference type="PANTHER" id="PTHR28608">
    <property type="entry name" value="INTEGRATOR COMPLEX SUBUNIT 2"/>
    <property type="match status" value="1"/>
</dbReference>
<reference evidence="5" key="1">
    <citation type="submission" date="2015-07" db="EMBL/GenBank/DDBJ databases">
        <title>MeaNS - Measles Nucleotide Surveillance Program.</title>
        <authorList>
            <person name="Tran T."/>
            <person name="Druce J."/>
        </authorList>
    </citation>
    <scope>NUCLEOTIDE SEQUENCE</scope>
    <source>
        <strain evidence="5">UCB-OBI-ISO-001</strain>
        <tissue evidence="5">Gonad</tissue>
    </source>
</reference>
<comment type="subcellular location">
    <subcellularLocation>
        <location evidence="1">Nucleus</location>
    </subcellularLocation>
</comment>
<dbReference type="EMBL" id="KQ426484">
    <property type="protein sequence ID" value="KOF68198.1"/>
    <property type="molecule type" value="Genomic_DNA"/>
</dbReference>
<dbReference type="AlphaFoldDB" id="A0A0L8FU98"/>
<dbReference type="STRING" id="37653.A0A0L8FU98"/>
<dbReference type="Pfam" id="PF14750">
    <property type="entry name" value="INTS2"/>
    <property type="match status" value="1"/>
</dbReference>
<name>A0A0L8FU98_OCTBM</name>
<dbReference type="OMA" id="IISNYPH"/>
<keyword evidence="3" id="KW-0539">Nucleus</keyword>
<accession>A0A0L8FU98</accession>
<proteinExistence type="inferred from homology"/>
<dbReference type="PRINTS" id="PR02105">
    <property type="entry name" value="INTSUBUNIT2"/>
</dbReference>
<dbReference type="PANTHER" id="PTHR28608:SF1">
    <property type="entry name" value="INTEGRATOR COMPLEX SUBUNIT 2"/>
    <property type="match status" value="1"/>
</dbReference>
<feature type="region of interest" description="Disordered" evidence="4">
    <location>
        <begin position="901"/>
        <end position="921"/>
    </location>
</feature>
<gene>
    <name evidence="5" type="ORF">OCBIM_22007896mg</name>
</gene>
<evidence type="ECO:0000256" key="3">
    <source>
        <dbReference type="ARBA" id="ARBA00023242"/>
    </source>
</evidence>
<dbReference type="KEGG" id="obi:106881138"/>
<evidence type="ECO:0008006" key="6">
    <source>
        <dbReference type="Google" id="ProtNLM"/>
    </source>
</evidence>
<evidence type="ECO:0000256" key="4">
    <source>
        <dbReference type="SAM" id="MobiDB-lite"/>
    </source>
</evidence>
<feature type="compositionally biased region" description="Basic and acidic residues" evidence="4">
    <location>
        <begin position="906"/>
        <end position="917"/>
    </location>
</feature>
<protein>
    <recommendedName>
        <fullName evidence="6">Integrator complex subunit 2</fullName>
    </recommendedName>
</protein>
<sequence>MDTPKAVTMDCPSSPVDPEIFQAMQNVDVNCLSRMNESKLRPVLPALVRMALCKSVDTSEAWATSRKTVLNILSNFDVVNGLVALLSIDFHSLEQDVKKEQNLREKIGSNQSESALISQLEQGLSLEFERSDCAHRIRLVLSEIFFIIGQIKESKDFYVKSSELFECEIYLEDISDVLCIAQAELPSLLPIVSLANALLSVKNGSWLLCRLVANSPDCFHEVCKHLVSHGDKVDEDSIAGQRRMTMLQMLCSMNPSETLTVRSLCVQHCAMPGLTISLSLSMIRGKNHHKNGPASDIGNNDLLPFITGLLLGPDQNVRTWFSQYIKSGQKKKKGKMVLLISLRETLLELLQEILPKPHEAIANNQVIKASSFIRLYCALKGMAAFKFTDQEMKLILDLITSQPPLTAAGARFVSLGLCFLISSPYFMTTSEQEGQVTEWVRWLMKFGDSFEKETGGTSFEELLFLIAIHFHSNQTYAIADLVSATLGMKSPVKSNTLTKLRYIFTQEIFTEQVITMHAVKVPVTPQLNANMTGYLPVHSIYQLLKSYSFAKHKVPIKDWIYKQMLNSSVPLHTKLPLLIEVYVNSILVKGNKSDFQNEPIGEQEVLDVFKESVFTVRSNCMRETSNPNQKTSEEQPCLTPQLLMLYYMLLYEDSLLNNMRSIVSCNRKIKVYPEYVMEEIPINFLIQEAQKNQHFYAGLFSPLLRLLATHYPHLCLVEDWLGESVAPVGLLPSLGASSKNVCTPDAFQKAVDDVAKKQQCPLAIFQLLDSLLLIPARDLLVYADCVVAALPSILNASVPRRVQDLIKKIWFRLHGLMPRRLRLMTVNALRINHNGVKSAVPVSENDITVDPLVVLQCDNRVFRCPPVLEIVLRVLEAYIQACRVFLSSHIASHPLFENPGFNNAQDQDKKDKEKLQDKTSVSLEQERKELKNALTSAQESAVVQILLECCLRQPDEMKETSLLSNLREVQCLICSFLHQMYIADPNLAKLVHFQGYPSELLPITVAGIPSMHICFDFIPELLSQPQMEKQMFAIELASYLCLQYALPKAMNIARVIINIMFTVLGAFSAHERAEFLIKTVPSLLLICQAFPPLCEDVTSLLMQIGRVCIATLSSTSNVMQTAFINNKDSFDHSDANIRKVTTFVKGTLSGQYFKLNQIVRSTFSEIVQKAVVMRNIY</sequence>
<evidence type="ECO:0000256" key="1">
    <source>
        <dbReference type="ARBA" id="ARBA00004123"/>
    </source>
</evidence>
<dbReference type="InterPro" id="IPR026236">
    <property type="entry name" value="Int2_metazoa"/>
</dbReference>
<dbReference type="GO" id="GO:0032039">
    <property type="term" value="C:integrator complex"/>
    <property type="evidence" value="ECO:0007669"/>
    <property type="project" value="InterPro"/>
</dbReference>
<dbReference type="GO" id="GO:0034472">
    <property type="term" value="P:snRNA 3'-end processing"/>
    <property type="evidence" value="ECO:0007669"/>
    <property type="project" value="TreeGrafter"/>
</dbReference>